<dbReference type="Gene3D" id="1.20.120.580">
    <property type="entry name" value="bsu32300-like"/>
    <property type="match status" value="1"/>
</dbReference>
<dbReference type="InterPro" id="IPR037038">
    <property type="entry name" value="HepT-like_sf"/>
</dbReference>
<evidence type="ECO:0000256" key="1">
    <source>
        <dbReference type="ARBA" id="ARBA00022649"/>
    </source>
</evidence>
<dbReference type="Pfam" id="PF01934">
    <property type="entry name" value="HepT-like"/>
    <property type="match status" value="1"/>
</dbReference>
<dbReference type="GO" id="GO:0004540">
    <property type="term" value="F:RNA nuclease activity"/>
    <property type="evidence" value="ECO:0007669"/>
    <property type="project" value="InterPro"/>
</dbReference>
<dbReference type="Proteomes" id="UP000463470">
    <property type="component" value="Unassembled WGS sequence"/>
</dbReference>
<evidence type="ECO:0000256" key="4">
    <source>
        <dbReference type="ARBA" id="ARBA00024207"/>
    </source>
</evidence>
<proteinExistence type="inferred from homology"/>
<protein>
    <submittedName>
        <fullName evidence="5">DUF86 domain-containing protein</fullName>
    </submittedName>
</protein>
<gene>
    <name evidence="5" type="ORF">GTO91_12200</name>
</gene>
<evidence type="ECO:0000256" key="2">
    <source>
        <dbReference type="ARBA" id="ARBA00022722"/>
    </source>
</evidence>
<dbReference type="RefSeq" id="WP_161259000.1">
    <property type="nucleotide sequence ID" value="NZ_WXEY01000014.1"/>
</dbReference>
<evidence type="ECO:0000313" key="6">
    <source>
        <dbReference type="Proteomes" id="UP000463470"/>
    </source>
</evidence>
<dbReference type="PANTHER" id="PTHR33397:SF5">
    <property type="entry name" value="RNASE YUTE-RELATED"/>
    <property type="match status" value="1"/>
</dbReference>
<dbReference type="AlphaFoldDB" id="A0A845L601"/>
<comment type="similarity">
    <text evidence="4">Belongs to the HepT RNase toxin family.</text>
</comment>
<organism evidence="5 6">
    <name type="scientific">Heliomicrobium undosum</name>
    <dbReference type="NCBI Taxonomy" id="121734"/>
    <lineage>
        <taxon>Bacteria</taxon>
        <taxon>Bacillati</taxon>
        <taxon>Bacillota</taxon>
        <taxon>Clostridia</taxon>
        <taxon>Eubacteriales</taxon>
        <taxon>Heliobacteriaceae</taxon>
        <taxon>Heliomicrobium</taxon>
    </lineage>
</organism>
<accession>A0A845L601</accession>
<name>A0A845L601_9FIRM</name>
<dbReference type="InterPro" id="IPR052379">
    <property type="entry name" value="Type_VII_TA_RNase"/>
</dbReference>
<evidence type="ECO:0000256" key="3">
    <source>
        <dbReference type="ARBA" id="ARBA00022801"/>
    </source>
</evidence>
<keyword evidence="3" id="KW-0378">Hydrolase</keyword>
<dbReference type="NCBIfam" id="NF047751">
    <property type="entry name" value="HepT_toxin"/>
    <property type="match status" value="1"/>
</dbReference>
<dbReference type="GO" id="GO:0110001">
    <property type="term" value="C:toxin-antitoxin complex"/>
    <property type="evidence" value="ECO:0007669"/>
    <property type="project" value="InterPro"/>
</dbReference>
<evidence type="ECO:0000313" key="5">
    <source>
        <dbReference type="EMBL" id="MZP30475.1"/>
    </source>
</evidence>
<dbReference type="OrthoDB" id="9796612at2"/>
<keyword evidence="2" id="KW-0540">Nuclease</keyword>
<sequence>MVDQSLLKQKLALLNEYIHDLRDVRDNPPISLSAVVNDKKTRRFVERTLHLAIECSLDIGNHIIADEKYREPRSNRDIFAVLVENGVISEALLGDLQKMAQFRNLLVHDYARIDPDIIYKILYNGLKDVETYVMEIKDRFVPD</sequence>
<dbReference type="InterPro" id="IPR008201">
    <property type="entry name" value="HepT-like"/>
</dbReference>
<dbReference type="PANTHER" id="PTHR33397">
    <property type="entry name" value="UPF0331 PROTEIN YUTE"/>
    <property type="match status" value="1"/>
</dbReference>
<keyword evidence="1" id="KW-1277">Toxin-antitoxin system</keyword>
<comment type="caution">
    <text evidence="5">The sequence shown here is derived from an EMBL/GenBank/DDBJ whole genome shotgun (WGS) entry which is preliminary data.</text>
</comment>
<dbReference type="GO" id="GO:0016787">
    <property type="term" value="F:hydrolase activity"/>
    <property type="evidence" value="ECO:0007669"/>
    <property type="project" value="UniProtKB-KW"/>
</dbReference>
<dbReference type="EMBL" id="WXEY01000014">
    <property type="protein sequence ID" value="MZP30475.1"/>
    <property type="molecule type" value="Genomic_DNA"/>
</dbReference>
<reference evidence="5 6" key="1">
    <citation type="submission" date="2020-01" db="EMBL/GenBank/DDBJ databases">
        <title>Whole-genome sequence of Heliobacterium undosum DSM 13378.</title>
        <authorList>
            <person name="Kyndt J.A."/>
            <person name="Meyer T.E."/>
        </authorList>
    </citation>
    <scope>NUCLEOTIDE SEQUENCE [LARGE SCALE GENOMIC DNA]</scope>
    <source>
        <strain evidence="5 6">DSM 13378</strain>
    </source>
</reference>
<keyword evidence="6" id="KW-1185">Reference proteome</keyword>